<organism evidence="2 3">
    <name type="scientific">Crassostrea virginica</name>
    <name type="common">Eastern oyster</name>
    <dbReference type="NCBI Taxonomy" id="6565"/>
    <lineage>
        <taxon>Eukaryota</taxon>
        <taxon>Metazoa</taxon>
        <taxon>Spiralia</taxon>
        <taxon>Lophotrochozoa</taxon>
        <taxon>Mollusca</taxon>
        <taxon>Bivalvia</taxon>
        <taxon>Autobranchia</taxon>
        <taxon>Pteriomorphia</taxon>
        <taxon>Ostreida</taxon>
        <taxon>Ostreoidea</taxon>
        <taxon>Ostreidae</taxon>
        <taxon>Crassostrea</taxon>
    </lineage>
</organism>
<keyword evidence="1" id="KW-1133">Transmembrane helix</keyword>
<accession>A0A8B8AXE4</accession>
<dbReference type="GeneID" id="111105407"/>
<keyword evidence="1" id="KW-0812">Transmembrane</keyword>
<feature type="transmembrane region" description="Helical" evidence="1">
    <location>
        <begin position="114"/>
        <end position="137"/>
    </location>
</feature>
<proteinExistence type="predicted"/>
<evidence type="ECO:0000313" key="2">
    <source>
        <dbReference type="Proteomes" id="UP000694844"/>
    </source>
</evidence>
<keyword evidence="2" id="KW-1185">Reference proteome</keyword>
<protein>
    <submittedName>
        <fullName evidence="3">Platelet endothelial aggregation receptor 1-like</fullName>
    </submittedName>
</protein>
<dbReference type="Gene3D" id="2.170.300.10">
    <property type="entry name" value="Tie2 ligand-binding domain superfamily"/>
    <property type="match status" value="1"/>
</dbReference>
<sequence>MNNTCTPCKVGYFGIGCHQCPPSHFGKNCASECNCTKKEACHHVHGCRNLQDRMKDSTLLVTVSLKSIHSTIMKGLWKEVKSTSLVVTNRRTVMDENGGKNCTNKKKHLTFPTVAVSVVLACFTAISGLFLIFYLGLHYYVTKKKPIAAVF</sequence>
<gene>
    <name evidence="3" type="primary">LOC111105407</name>
</gene>
<dbReference type="AlphaFoldDB" id="A0A8B8AXE4"/>
<dbReference type="Proteomes" id="UP000694844">
    <property type="component" value="Chromosome 7"/>
</dbReference>
<reference evidence="3" key="1">
    <citation type="submission" date="2025-08" db="UniProtKB">
        <authorList>
            <consortium name="RefSeq"/>
        </authorList>
    </citation>
    <scope>IDENTIFICATION</scope>
    <source>
        <tissue evidence="3">Whole sample</tissue>
    </source>
</reference>
<evidence type="ECO:0000313" key="3">
    <source>
        <dbReference type="RefSeq" id="XP_022295398.1"/>
    </source>
</evidence>
<dbReference type="RefSeq" id="XP_022295398.1">
    <property type="nucleotide sequence ID" value="XM_022439690.1"/>
</dbReference>
<dbReference type="KEGG" id="cvn:111105407"/>
<name>A0A8B8AXE4_CRAVI</name>
<keyword evidence="1" id="KW-0472">Membrane</keyword>
<evidence type="ECO:0000256" key="1">
    <source>
        <dbReference type="SAM" id="Phobius"/>
    </source>
</evidence>